<feature type="compositionally biased region" description="Gly residues" evidence="6">
    <location>
        <begin position="137"/>
        <end position="147"/>
    </location>
</feature>
<evidence type="ECO:0000256" key="7">
    <source>
        <dbReference type="SAM" id="Phobius"/>
    </source>
</evidence>
<evidence type="ECO:0000256" key="6">
    <source>
        <dbReference type="SAM" id="MobiDB-lite"/>
    </source>
</evidence>
<accession>A0ABW0X4L7</accession>
<keyword evidence="5 7" id="KW-0472">Membrane</keyword>
<dbReference type="RefSeq" id="WP_380226398.1">
    <property type="nucleotide sequence ID" value="NZ_JBHSOF010000020.1"/>
</dbReference>
<comment type="caution">
    <text evidence="10">The sequence shown here is derived from an EMBL/GenBank/DDBJ whole genome shotgun (WGS) entry which is preliminary data.</text>
</comment>
<reference evidence="11" key="1">
    <citation type="journal article" date="2019" name="Int. J. Syst. Evol. Microbiol.">
        <title>The Global Catalogue of Microorganisms (GCM) 10K type strain sequencing project: providing services to taxonomists for standard genome sequencing and annotation.</title>
        <authorList>
            <consortium name="The Broad Institute Genomics Platform"/>
            <consortium name="The Broad Institute Genome Sequencing Center for Infectious Disease"/>
            <person name="Wu L."/>
            <person name="Ma J."/>
        </authorList>
    </citation>
    <scope>NUCLEOTIDE SEQUENCE [LARGE SCALE GENOMIC DNA]</scope>
    <source>
        <strain evidence="11">CGMCC 4.1437</strain>
    </source>
</reference>
<name>A0ABW0X4L7_9ACTN</name>
<keyword evidence="3 7" id="KW-0812">Transmembrane</keyword>
<feature type="transmembrane region" description="Helical" evidence="7">
    <location>
        <begin position="454"/>
        <end position="472"/>
    </location>
</feature>
<evidence type="ECO:0000256" key="3">
    <source>
        <dbReference type="ARBA" id="ARBA00022692"/>
    </source>
</evidence>
<dbReference type="InterPro" id="IPR018929">
    <property type="entry name" value="DUF2510"/>
</dbReference>
<keyword evidence="2" id="KW-1003">Cell membrane</keyword>
<keyword evidence="4 7" id="KW-1133">Transmembrane helix</keyword>
<evidence type="ECO:0000313" key="10">
    <source>
        <dbReference type="EMBL" id="MFC5664703.1"/>
    </source>
</evidence>
<dbReference type="Pfam" id="PF10708">
    <property type="entry name" value="DUF2510"/>
    <property type="match status" value="1"/>
</dbReference>
<dbReference type="Pfam" id="PF06271">
    <property type="entry name" value="RDD"/>
    <property type="match status" value="1"/>
</dbReference>
<feature type="compositionally biased region" description="Pro residues" evidence="6">
    <location>
        <begin position="230"/>
        <end position="241"/>
    </location>
</feature>
<evidence type="ECO:0000256" key="5">
    <source>
        <dbReference type="ARBA" id="ARBA00023136"/>
    </source>
</evidence>
<feature type="region of interest" description="Disordered" evidence="6">
    <location>
        <begin position="1"/>
        <end position="21"/>
    </location>
</feature>
<sequence>MTDRPHAGGSTETAAGPAPGYYPDPSIPGFVRYWGGSAWVPGTSRPAPAEGEVLEPPRYATRRPGVAGGGVGARYVPPPVVAEPAVVEPVVEPVARSAVHSASGGDTGPVYLDQTAGGASFTFAVPENGPVFHRAGGPSGDGSGAAPGPGPGPGPGPELDPGVESDPGPEALAGWQVDPRAQRGLMETGSAPRWVSWGVLPGAEEPAAEPVAEPVAEAPAEAPAPEEAPEPAPAPVPPSPSTPEAAEPRSVPAPRTPARVASVEAEAPAPTLTSVPVAEPASASEVELEPTEGDEPSPAAPAAARPSTAGRPSTTPRRRTGARPVVRPAGLGRRFAARLVDTAVLAVVAVAAGLPLGRSVEAHLQDKLDQARMASRLTRRQVDVWLVDGTVVGKVAVLLGILLFVGLLYEVLPTARTGQTFGKRLARIRVVATARAGSAGAPDRPGLGRSLVRWLVRQVSTLLVVGLLWPLFDRPARRGWHDRAARTKVVRL</sequence>
<protein>
    <submittedName>
        <fullName evidence="10">RDD family protein</fullName>
    </submittedName>
</protein>
<feature type="region of interest" description="Disordered" evidence="6">
    <location>
        <begin position="47"/>
        <end position="69"/>
    </location>
</feature>
<evidence type="ECO:0000256" key="2">
    <source>
        <dbReference type="ARBA" id="ARBA00022475"/>
    </source>
</evidence>
<feature type="transmembrane region" description="Helical" evidence="7">
    <location>
        <begin position="343"/>
        <end position="364"/>
    </location>
</feature>
<comment type="subcellular location">
    <subcellularLocation>
        <location evidence="1">Cell membrane</location>
        <topology evidence="1">Multi-pass membrane protein</topology>
    </subcellularLocation>
</comment>
<dbReference type="Proteomes" id="UP001595975">
    <property type="component" value="Unassembled WGS sequence"/>
</dbReference>
<dbReference type="EMBL" id="JBHSOF010000020">
    <property type="protein sequence ID" value="MFC5664703.1"/>
    <property type="molecule type" value="Genomic_DNA"/>
</dbReference>
<feature type="compositionally biased region" description="Low complexity" evidence="6">
    <location>
        <begin position="203"/>
        <end position="225"/>
    </location>
</feature>
<evidence type="ECO:0000256" key="1">
    <source>
        <dbReference type="ARBA" id="ARBA00004651"/>
    </source>
</evidence>
<feature type="domain" description="DUF2510" evidence="9">
    <location>
        <begin position="19"/>
        <end position="50"/>
    </location>
</feature>
<keyword evidence="11" id="KW-1185">Reference proteome</keyword>
<evidence type="ECO:0000259" key="9">
    <source>
        <dbReference type="Pfam" id="PF10708"/>
    </source>
</evidence>
<feature type="transmembrane region" description="Helical" evidence="7">
    <location>
        <begin position="385"/>
        <end position="409"/>
    </location>
</feature>
<dbReference type="InterPro" id="IPR010432">
    <property type="entry name" value="RDD"/>
</dbReference>
<evidence type="ECO:0000259" key="8">
    <source>
        <dbReference type="Pfam" id="PF06271"/>
    </source>
</evidence>
<proteinExistence type="predicted"/>
<evidence type="ECO:0000256" key="4">
    <source>
        <dbReference type="ARBA" id="ARBA00022989"/>
    </source>
</evidence>
<dbReference type="PANTHER" id="PTHR36115:SF4">
    <property type="entry name" value="MEMBRANE PROTEIN"/>
    <property type="match status" value="1"/>
</dbReference>
<evidence type="ECO:0000313" key="11">
    <source>
        <dbReference type="Proteomes" id="UP001595975"/>
    </source>
</evidence>
<feature type="compositionally biased region" description="Acidic residues" evidence="6">
    <location>
        <begin position="286"/>
        <end position="295"/>
    </location>
</feature>
<feature type="domain" description="RDD" evidence="8">
    <location>
        <begin position="329"/>
        <end position="485"/>
    </location>
</feature>
<feature type="region of interest" description="Disordered" evidence="6">
    <location>
        <begin position="126"/>
        <end position="325"/>
    </location>
</feature>
<feature type="compositionally biased region" description="Low complexity" evidence="6">
    <location>
        <begin position="296"/>
        <end position="315"/>
    </location>
</feature>
<dbReference type="PANTHER" id="PTHR36115">
    <property type="entry name" value="PROLINE-RICH ANTIGEN HOMOLOG-RELATED"/>
    <property type="match status" value="1"/>
</dbReference>
<organism evidence="10 11">
    <name type="scientific">Kitasatospora misakiensis</name>
    <dbReference type="NCBI Taxonomy" id="67330"/>
    <lineage>
        <taxon>Bacteria</taxon>
        <taxon>Bacillati</taxon>
        <taxon>Actinomycetota</taxon>
        <taxon>Actinomycetes</taxon>
        <taxon>Kitasatosporales</taxon>
        <taxon>Streptomycetaceae</taxon>
        <taxon>Kitasatospora</taxon>
    </lineage>
</organism>
<dbReference type="InterPro" id="IPR051791">
    <property type="entry name" value="Pra-immunoreactive"/>
</dbReference>
<gene>
    <name evidence="10" type="ORF">ACFP3U_17120</name>
</gene>
<feature type="compositionally biased region" description="Pro residues" evidence="6">
    <location>
        <begin position="148"/>
        <end position="158"/>
    </location>
</feature>